<evidence type="ECO:0000313" key="3">
    <source>
        <dbReference type="EMBL" id="ABW33616.1"/>
    </source>
</evidence>
<dbReference type="Gene3D" id="3.40.1360.10">
    <property type="match status" value="1"/>
</dbReference>
<organism evidence="3">
    <name type="scientific">Rhizobium rhizogenes</name>
    <name type="common">Agrobacterium rhizogenes</name>
    <dbReference type="NCBI Taxonomy" id="359"/>
    <lineage>
        <taxon>Bacteria</taxon>
        <taxon>Pseudomonadati</taxon>
        <taxon>Pseudomonadota</taxon>
        <taxon>Alphaproteobacteria</taxon>
        <taxon>Hyphomicrobiales</taxon>
        <taxon>Rhizobiaceae</taxon>
        <taxon>Rhizobium/Agrobacterium group</taxon>
        <taxon>Rhizobium</taxon>
    </lineage>
</organism>
<evidence type="ECO:0000256" key="1">
    <source>
        <dbReference type="SAM" id="MobiDB-lite"/>
    </source>
</evidence>
<accession>A8W052</accession>
<evidence type="ECO:0000259" key="2">
    <source>
        <dbReference type="Pfam" id="PF13154"/>
    </source>
</evidence>
<feature type="region of interest" description="Disordered" evidence="1">
    <location>
        <begin position="1"/>
        <end position="26"/>
    </location>
</feature>
<feature type="region of interest" description="Disordered" evidence="1">
    <location>
        <begin position="380"/>
        <end position="429"/>
    </location>
</feature>
<sequence>MASSLLTRSTPVTPLRSSMSSSPGRLIEPAASAFGVPLARGRPQGRLRRGRVLHDPTIVSRALAAFALRGGWSAPAKRRARKAMRKSMDRKEIEALRDQVSCAAVLEQAGFAIDLKESTRRAVKFRRSGEIIIVTHDGRGWFDPLGDAKGDVFGLVEHLDHVGFLEGAGRVAGLVGFAITEPEWQAPRPDRDLDLSLPERWQARRRPWPSSSTWAYLNGERFLPATLLRATIGQDRLREGPQGSMWAAHTDNAGVVTGWEARGPEYRGFASGGTKVLFRLGPDPALRLAVTEAAIDAMSLAAIEGLRDGTVYLSTGGGWSPSTEAALRQMASRADSLLVAATDGNPQGEMFAERLRALADTVGCDWSRLRPPEEDWNETLKIREKEKRERKEGGVPHSRRPRQGKLRPGEPALDPAGRDAGGPGGVMKD</sequence>
<name>A8W052_RHIRH</name>
<dbReference type="Pfam" id="PF13155">
    <property type="entry name" value="Toprim_2"/>
    <property type="match status" value="1"/>
</dbReference>
<proteinExistence type="predicted"/>
<feature type="domain" description="DUF3991" evidence="2">
    <location>
        <begin position="215"/>
        <end position="282"/>
    </location>
</feature>
<protein>
    <submittedName>
        <fullName evidence="3">Rcorf59</fullName>
    </submittedName>
</protein>
<reference evidence="3" key="1">
    <citation type="journal article" date="2007" name="In Vitro Cell. Dev. Biol. Plant">
        <title>Disarming and sequencing of Agrobacterium rhizogenes strain K599 (NCPPB2659) plasmid pRi2659.</title>
        <authorList>
            <person name="Mankin S.L."/>
            <person name="Hill D.S."/>
            <person name="Olhoft P.M."/>
            <person name="Toren E."/>
            <person name="Wenck A.R."/>
            <person name="Nea L."/>
            <person name="Xing L."/>
            <person name="Brown J.A."/>
            <person name="Fu H."/>
            <person name="Ireland L."/>
            <person name="Jia H."/>
            <person name="Hillebrand H."/>
            <person name="Jones T."/>
            <person name="Song H.-S."/>
        </authorList>
    </citation>
    <scope>NUCLEOTIDE SEQUENCE</scope>
    <source>
        <strain evidence="3">K599</strain>
        <plasmid evidence="3">pRi2659</plasmid>
    </source>
</reference>
<feature type="compositionally biased region" description="Gly residues" evidence="1">
    <location>
        <begin position="419"/>
        <end position="429"/>
    </location>
</feature>
<dbReference type="InterPro" id="IPR025054">
    <property type="entry name" value="DUF3991"/>
</dbReference>
<dbReference type="EMBL" id="EU186381">
    <property type="protein sequence ID" value="ABW33616.1"/>
    <property type="molecule type" value="Genomic_DNA"/>
</dbReference>
<dbReference type="Pfam" id="PF13154">
    <property type="entry name" value="DUF3991"/>
    <property type="match status" value="1"/>
</dbReference>
<keyword evidence="3" id="KW-0614">Plasmid</keyword>
<feature type="compositionally biased region" description="Polar residues" evidence="1">
    <location>
        <begin position="1"/>
        <end position="23"/>
    </location>
</feature>
<dbReference type="AlphaFoldDB" id="A8W052"/>
<feature type="compositionally biased region" description="Basic and acidic residues" evidence="1">
    <location>
        <begin position="380"/>
        <end position="394"/>
    </location>
</feature>
<geneLocation type="plasmid" evidence="3">
    <name>pRi2659</name>
</geneLocation>